<organism evidence="1 2">
    <name type="scientific">Herbiconiux gentiana</name>
    <dbReference type="NCBI Taxonomy" id="2970912"/>
    <lineage>
        <taxon>Bacteria</taxon>
        <taxon>Bacillati</taxon>
        <taxon>Actinomycetota</taxon>
        <taxon>Actinomycetes</taxon>
        <taxon>Micrococcales</taxon>
        <taxon>Microbacteriaceae</taxon>
        <taxon>Herbiconiux</taxon>
    </lineage>
</organism>
<name>A0ABT2GJQ4_9MICO</name>
<evidence type="ECO:0000313" key="2">
    <source>
        <dbReference type="Proteomes" id="UP001165580"/>
    </source>
</evidence>
<dbReference type="Proteomes" id="UP001165580">
    <property type="component" value="Unassembled WGS sequence"/>
</dbReference>
<keyword evidence="2" id="KW-1185">Reference proteome</keyword>
<dbReference type="RefSeq" id="WP_259487955.1">
    <property type="nucleotide sequence ID" value="NZ_JANTEZ010000012.1"/>
</dbReference>
<evidence type="ECO:0008006" key="3">
    <source>
        <dbReference type="Google" id="ProtNLM"/>
    </source>
</evidence>
<reference evidence="1" key="1">
    <citation type="submission" date="2022-08" db="EMBL/GenBank/DDBJ databases">
        <authorList>
            <person name="Deng Y."/>
            <person name="Han X.-F."/>
            <person name="Zhang Y.-Q."/>
        </authorList>
    </citation>
    <scope>NUCLEOTIDE SEQUENCE</scope>
    <source>
        <strain evidence="1">CPCC 205716</strain>
    </source>
</reference>
<dbReference type="EMBL" id="JANTEZ010000012">
    <property type="protein sequence ID" value="MCS5716437.1"/>
    <property type="molecule type" value="Genomic_DNA"/>
</dbReference>
<sequence length="178" mass="20053">MTTEADAFSIQLLDEAKRFMEKGSVGSTDERNAYLHAALIVGFSALESHLNGIADELSTRPQTSLLDNSLLLEREVKIDKGEWQLGREKFFRLEDRISFLIAQYAKRTPSSYAWWSDLLSGIKERNALVHPREVVVLTPADVERFLSAIVDSLNDLYVAVFGKGHPSFKRGLQSTMSF</sequence>
<gene>
    <name evidence="1" type="ORF">NVV95_17965</name>
</gene>
<protein>
    <recommendedName>
        <fullName evidence="3">RiboL-PSP-HEPN domain-containing protein</fullName>
    </recommendedName>
</protein>
<proteinExistence type="predicted"/>
<accession>A0ABT2GJQ4</accession>
<comment type="caution">
    <text evidence="1">The sequence shown here is derived from an EMBL/GenBank/DDBJ whole genome shotgun (WGS) entry which is preliminary data.</text>
</comment>
<evidence type="ECO:0000313" key="1">
    <source>
        <dbReference type="EMBL" id="MCS5716437.1"/>
    </source>
</evidence>